<dbReference type="GO" id="GO:0005737">
    <property type="term" value="C:cytoplasm"/>
    <property type="evidence" value="ECO:0007669"/>
    <property type="project" value="TreeGrafter"/>
</dbReference>
<proteinExistence type="inferred from homology"/>
<dbReference type="Gene3D" id="3.90.950.10">
    <property type="match status" value="1"/>
</dbReference>
<dbReference type="InterPro" id="IPR002637">
    <property type="entry name" value="RdgB/HAM1"/>
</dbReference>
<dbReference type="EMBL" id="KK681417">
    <property type="protein sequence ID" value="KFQ12775.1"/>
    <property type="molecule type" value="Genomic_DNA"/>
</dbReference>
<comment type="similarity">
    <text evidence="1">Belongs to the HAM1 NTPase family.</text>
</comment>
<name>A0A091PYL5_LEPDC</name>
<evidence type="ECO:0000256" key="1">
    <source>
        <dbReference type="ARBA" id="ARBA00008023"/>
    </source>
</evidence>
<accession>A0A091PYL5</accession>
<evidence type="ECO:0000313" key="4">
    <source>
        <dbReference type="Proteomes" id="UP000053001"/>
    </source>
</evidence>
<feature type="non-terminal residue" evidence="3">
    <location>
        <position position="138"/>
    </location>
</feature>
<organism evidence="3 4">
    <name type="scientific">Leptosomus discolor</name>
    <name type="common">Madagascar cuckoo roller</name>
    <name type="synonym">Cuculus discolor</name>
    <dbReference type="NCBI Taxonomy" id="188344"/>
    <lineage>
        <taxon>Eukaryota</taxon>
        <taxon>Metazoa</taxon>
        <taxon>Chordata</taxon>
        <taxon>Craniata</taxon>
        <taxon>Vertebrata</taxon>
        <taxon>Euteleostomi</taxon>
        <taxon>Archelosauria</taxon>
        <taxon>Archosauria</taxon>
        <taxon>Dinosauria</taxon>
        <taxon>Saurischia</taxon>
        <taxon>Theropoda</taxon>
        <taxon>Coelurosauria</taxon>
        <taxon>Aves</taxon>
        <taxon>Neognathae</taxon>
        <taxon>Neoaves</taxon>
        <taxon>Telluraves</taxon>
        <taxon>Coraciimorphae</taxon>
        <taxon>Coraciiformes</taxon>
        <taxon>Leptosomidae</taxon>
        <taxon>Leptosomus</taxon>
    </lineage>
</organism>
<dbReference type="PhylomeDB" id="A0A091PYL5"/>
<dbReference type="PANTHER" id="PTHR11067">
    <property type="entry name" value="INOSINE TRIPHOSPHATE PYROPHOSPHATASE/HAM1 PROTEIN"/>
    <property type="match status" value="1"/>
</dbReference>
<keyword evidence="4" id="KW-1185">Reference proteome</keyword>
<dbReference type="PANTHER" id="PTHR11067:SF9">
    <property type="entry name" value="INOSINE TRIPHOSPHATE PYROPHOSPHATASE"/>
    <property type="match status" value="1"/>
</dbReference>
<reference evidence="3 4" key="1">
    <citation type="submission" date="2014-04" db="EMBL/GenBank/DDBJ databases">
        <title>Genome evolution of avian class.</title>
        <authorList>
            <person name="Zhang G."/>
            <person name="Li C."/>
        </authorList>
    </citation>
    <scope>NUCLEOTIDE SEQUENCE [LARGE SCALE GENOMIC DNA]</scope>
    <source>
        <strain evidence="3">BGI_N330</strain>
    </source>
</reference>
<dbReference type="GO" id="GO:0047429">
    <property type="term" value="F:nucleoside triphosphate diphosphatase activity"/>
    <property type="evidence" value="ECO:0007669"/>
    <property type="project" value="InterPro"/>
</dbReference>
<dbReference type="Proteomes" id="UP000053001">
    <property type="component" value="Unassembled WGS sequence"/>
</dbReference>
<keyword evidence="2" id="KW-0378">Hydrolase</keyword>
<evidence type="ECO:0000313" key="3">
    <source>
        <dbReference type="EMBL" id="KFQ12775.1"/>
    </source>
</evidence>
<gene>
    <name evidence="3" type="ORF">N330_08353</name>
</gene>
<evidence type="ECO:0000256" key="2">
    <source>
        <dbReference type="ARBA" id="ARBA00022801"/>
    </source>
</evidence>
<dbReference type="AlphaFoldDB" id="A0A091PYL5"/>
<sequence length="138" mass="15169">VQGPVIVEDTCLCFNALGGLPGPYIKWFLEKLKPEGLYKLLAGFEDKSAYALCTFAFSTGNPEEPVKLFKGQTHVDRRELSLSRAVASLLLRLAFSLPSSYAELPKAVKNSISHRYRALSELSAFFLQSNPTEPCSGP</sequence>
<protein>
    <submittedName>
        <fullName evidence="3">Inosine triphosphate pyrophosphatase</fullName>
    </submittedName>
</protein>
<feature type="non-terminal residue" evidence="3">
    <location>
        <position position="1"/>
    </location>
</feature>
<dbReference type="SUPFAM" id="SSF52972">
    <property type="entry name" value="ITPase-like"/>
    <property type="match status" value="1"/>
</dbReference>
<dbReference type="InterPro" id="IPR029001">
    <property type="entry name" value="ITPase-like_fam"/>
</dbReference>
<dbReference type="GO" id="GO:0009143">
    <property type="term" value="P:nucleoside triphosphate catabolic process"/>
    <property type="evidence" value="ECO:0007669"/>
    <property type="project" value="InterPro"/>
</dbReference>
<dbReference type="Pfam" id="PF01725">
    <property type="entry name" value="Ham1p_like"/>
    <property type="match status" value="1"/>
</dbReference>